<evidence type="ECO:0000256" key="3">
    <source>
        <dbReference type="ARBA" id="ARBA00022989"/>
    </source>
</evidence>
<accession>A0A495QKG2</accession>
<gene>
    <name evidence="6" type="ORF">BZB76_3694</name>
</gene>
<feature type="transmembrane region" description="Helical" evidence="5">
    <location>
        <begin position="144"/>
        <end position="164"/>
    </location>
</feature>
<comment type="subcellular location">
    <subcellularLocation>
        <location evidence="1">Membrane</location>
        <topology evidence="1">Multi-pass membrane protein</topology>
    </subcellularLocation>
</comment>
<dbReference type="PANTHER" id="PTHR43359">
    <property type="entry name" value="FORMATE HYDROGENLYASE SUBUNIT 4"/>
    <property type="match status" value="1"/>
</dbReference>
<dbReference type="InterPro" id="IPR052561">
    <property type="entry name" value="ComplexI_Subunit1"/>
</dbReference>
<dbReference type="GO" id="GO:0016829">
    <property type="term" value="F:lyase activity"/>
    <property type="evidence" value="ECO:0007669"/>
    <property type="project" value="UniProtKB-KW"/>
</dbReference>
<keyword evidence="3 5" id="KW-1133">Transmembrane helix</keyword>
<evidence type="ECO:0000256" key="1">
    <source>
        <dbReference type="ARBA" id="ARBA00004141"/>
    </source>
</evidence>
<dbReference type="EMBL" id="RBWU01000004">
    <property type="protein sequence ID" value="RKS73014.1"/>
    <property type="molecule type" value="Genomic_DNA"/>
</dbReference>
<comment type="caution">
    <text evidence="6">The sequence shown here is derived from an EMBL/GenBank/DDBJ whole genome shotgun (WGS) entry which is preliminary data.</text>
</comment>
<feature type="transmembrane region" description="Helical" evidence="5">
    <location>
        <begin position="16"/>
        <end position="37"/>
    </location>
</feature>
<dbReference type="Pfam" id="PF00146">
    <property type="entry name" value="NADHdh"/>
    <property type="match status" value="1"/>
</dbReference>
<dbReference type="RefSeq" id="WP_246007033.1">
    <property type="nucleotide sequence ID" value="NZ_RBWU01000004.1"/>
</dbReference>
<organism evidence="6 7">
    <name type="scientific">Actinomadura pelletieri DSM 43383</name>
    <dbReference type="NCBI Taxonomy" id="1120940"/>
    <lineage>
        <taxon>Bacteria</taxon>
        <taxon>Bacillati</taxon>
        <taxon>Actinomycetota</taxon>
        <taxon>Actinomycetes</taxon>
        <taxon>Streptosporangiales</taxon>
        <taxon>Thermomonosporaceae</taxon>
        <taxon>Actinomadura</taxon>
    </lineage>
</organism>
<feature type="transmembrane region" description="Helical" evidence="5">
    <location>
        <begin position="242"/>
        <end position="261"/>
    </location>
</feature>
<proteinExistence type="predicted"/>
<keyword evidence="6" id="KW-0456">Lyase</keyword>
<protein>
    <submittedName>
        <fullName evidence="6">Formate hydrogenlyase subunit 4</fullName>
    </submittedName>
</protein>
<feature type="transmembrane region" description="Helical" evidence="5">
    <location>
        <begin position="184"/>
        <end position="202"/>
    </location>
</feature>
<dbReference type="PANTHER" id="PTHR43359:SF1">
    <property type="entry name" value="FORMATE HYDROGENLYASE SUBUNIT 4-RELATED"/>
    <property type="match status" value="1"/>
</dbReference>
<keyword evidence="7" id="KW-1185">Reference proteome</keyword>
<feature type="transmembrane region" description="Helical" evidence="5">
    <location>
        <begin position="79"/>
        <end position="98"/>
    </location>
</feature>
<feature type="transmembrane region" description="Helical" evidence="5">
    <location>
        <begin position="267"/>
        <end position="293"/>
    </location>
</feature>
<sequence>MSGVAMSGITVSGAGAAGAVAQVVLVGAGAPLLVGLMRQVRARMEGRAGAGVLQPWRDLRKLARKEPITPDGTGPVFRIAPLLLAGTALVIAAVIPIATTASPLDGAADLFAVTALLALGTVALALAGLDTGTAFGGMGASREMTVMALVEPTILVSIFALSVPVGSTNLGAIVTSTLHEPQRVASPVSVLAAVALMVVAIAETGRIPVDNPSTHLELTMIHEAMVLEYSGPDLALVEWASAMRLTILLGLVANLFAPWGIAGASVAMLPVALAAFAAKVALLGGALAAGEVFMAKLRMFRVPELLAGSFVLALLAVAASYFLVSP</sequence>
<keyword evidence="4 5" id="KW-0472">Membrane</keyword>
<dbReference type="GO" id="GO:0005886">
    <property type="term" value="C:plasma membrane"/>
    <property type="evidence" value="ECO:0007669"/>
    <property type="project" value="TreeGrafter"/>
</dbReference>
<evidence type="ECO:0000256" key="4">
    <source>
        <dbReference type="ARBA" id="ARBA00023136"/>
    </source>
</evidence>
<keyword evidence="2 5" id="KW-0812">Transmembrane</keyword>
<dbReference type="Proteomes" id="UP000274601">
    <property type="component" value="Unassembled WGS sequence"/>
</dbReference>
<dbReference type="InterPro" id="IPR001694">
    <property type="entry name" value="NADH_UbQ_OxRdtase_su1/FPO"/>
</dbReference>
<evidence type="ECO:0000313" key="7">
    <source>
        <dbReference type="Proteomes" id="UP000274601"/>
    </source>
</evidence>
<name>A0A495QKG2_9ACTN</name>
<evidence type="ECO:0000256" key="2">
    <source>
        <dbReference type="ARBA" id="ARBA00022692"/>
    </source>
</evidence>
<evidence type="ECO:0000313" key="6">
    <source>
        <dbReference type="EMBL" id="RKS73014.1"/>
    </source>
</evidence>
<evidence type="ECO:0000256" key="5">
    <source>
        <dbReference type="SAM" id="Phobius"/>
    </source>
</evidence>
<dbReference type="AlphaFoldDB" id="A0A495QKG2"/>
<reference evidence="6 7" key="1">
    <citation type="submission" date="2018-10" db="EMBL/GenBank/DDBJ databases">
        <title>Genomic Encyclopedia of Archaeal and Bacterial Type Strains, Phase II (KMG-II): from individual species to whole genera.</title>
        <authorList>
            <person name="Goeker M."/>
        </authorList>
    </citation>
    <scope>NUCLEOTIDE SEQUENCE [LARGE SCALE GENOMIC DNA]</scope>
    <source>
        <strain evidence="6 7">DSM 43383</strain>
    </source>
</reference>
<feature type="transmembrane region" description="Helical" evidence="5">
    <location>
        <begin position="110"/>
        <end position="132"/>
    </location>
</feature>
<feature type="transmembrane region" description="Helical" evidence="5">
    <location>
        <begin position="305"/>
        <end position="324"/>
    </location>
</feature>